<name>A0ABQ9K908_HEVBR</name>
<dbReference type="PANTHER" id="PTHR24128">
    <property type="entry name" value="HOMEOBOX PROTEIN WARIAI"/>
    <property type="match status" value="1"/>
</dbReference>
<feature type="repeat" description="ANK" evidence="1">
    <location>
        <begin position="146"/>
        <end position="168"/>
    </location>
</feature>
<dbReference type="Proteomes" id="UP001174677">
    <property type="component" value="Unassembled WGS sequence"/>
</dbReference>
<feature type="transmembrane region" description="Helical" evidence="2">
    <location>
        <begin position="413"/>
        <end position="434"/>
    </location>
</feature>
<dbReference type="PROSITE" id="PS50297">
    <property type="entry name" value="ANK_REP_REGION"/>
    <property type="match status" value="1"/>
</dbReference>
<organism evidence="4 5">
    <name type="scientific">Hevea brasiliensis</name>
    <name type="common">Para rubber tree</name>
    <name type="synonym">Siphonia brasiliensis</name>
    <dbReference type="NCBI Taxonomy" id="3981"/>
    <lineage>
        <taxon>Eukaryota</taxon>
        <taxon>Viridiplantae</taxon>
        <taxon>Streptophyta</taxon>
        <taxon>Embryophyta</taxon>
        <taxon>Tracheophyta</taxon>
        <taxon>Spermatophyta</taxon>
        <taxon>Magnoliopsida</taxon>
        <taxon>eudicotyledons</taxon>
        <taxon>Gunneridae</taxon>
        <taxon>Pentapetalae</taxon>
        <taxon>rosids</taxon>
        <taxon>fabids</taxon>
        <taxon>Malpighiales</taxon>
        <taxon>Euphorbiaceae</taxon>
        <taxon>Crotonoideae</taxon>
        <taxon>Micrandreae</taxon>
        <taxon>Hevea</taxon>
    </lineage>
</organism>
<dbReference type="InterPro" id="IPR036770">
    <property type="entry name" value="Ankyrin_rpt-contain_sf"/>
</dbReference>
<evidence type="ECO:0000259" key="3">
    <source>
        <dbReference type="Pfam" id="PF13962"/>
    </source>
</evidence>
<keyword evidence="5" id="KW-1185">Reference proteome</keyword>
<evidence type="ECO:0000256" key="1">
    <source>
        <dbReference type="PROSITE-ProRule" id="PRU00023"/>
    </source>
</evidence>
<dbReference type="PANTHER" id="PTHR24128:SF24">
    <property type="entry name" value="ANKYRIN REPEAT PROTEIN"/>
    <property type="match status" value="1"/>
</dbReference>
<dbReference type="Pfam" id="PF12796">
    <property type="entry name" value="Ank_2"/>
    <property type="match status" value="2"/>
</dbReference>
<keyword evidence="2" id="KW-0472">Membrane</keyword>
<dbReference type="SUPFAM" id="SSF48403">
    <property type="entry name" value="Ankyrin repeat"/>
    <property type="match status" value="1"/>
</dbReference>
<dbReference type="SMART" id="SM00248">
    <property type="entry name" value="ANK"/>
    <property type="match status" value="5"/>
</dbReference>
<comment type="caution">
    <text evidence="4">The sequence shown here is derived from an EMBL/GenBank/DDBJ whole genome shotgun (WGS) entry which is preliminary data.</text>
</comment>
<feature type="domain" description="PGG" evidence="3">
    <location>
        <begin position="314"/>
        <end position="403"/>
    </location>
</feature>
<feature type="transmembrane region" description="Helical" evidence="2">
    <location>
        <begin position="446"/>
        <end position="467"/>
    </location>
</feature>
<feature type="transmembrane region" description="Helical" evidence="2">
    <location>
        <begin position="382"/>
        <end position="401"/>
    </location>
</feature>
<gene>
    <name evidence="4" type="ORF">P3X46_034111</name>
</gene>
<dbReference type="Pfam" id="PF13962">
    <property type="entry name" value="PGG"/>
    <property type="match status" value="1"/>
</dbReference>
<dbReference type="InterPro" id="IPR002110">
    <property type="entry name" value="Ankyrin_rpt"/>
</dbReference>
<protein>
    <recommendedName>
        <fullName evidence="3">PGG domain-containing protein</fullName>
    </recommendedName>
</protein>
<evidence type="ECO:0000256" key="2">
    <source>
        <dbReference type="SAM" id="Phobius"/>
    </source>
</evidence>
<keyword evidence="1" id="KW-0040">ANK repeat</keyword>
<proteinExistence type="predicted"/>
<accession>A0ABQ9K908</accession>
<sequence length="492" mass="56032">MEAAQVRDIGQRLKQAAQAGDIDALYALIREDARVLERIDEMPLVDTPLHVAASAGHIDFAMEIVNLKASFVRKLNPDGFSPMHLALQNDHMLMVTWLIDVDGNLVRVKGKGGFTPLHYAAEQGKLSILLECFYGCPESIKDVTFQGDTALHIAVKNHQKEAFELLMEWLRWSSFEDAGFWEMELINWKNKEGKTVLHVAASETGWNDQYQVLKLLLRCHAKTGVKDLAGLTAMEILRDQVRLTERQIWNMQAAGAGFSFPLRLLYKRVISPLILLYKSVISPRHSVRQEAQTWKSKSRPLLLKLWQRRNWKSSEKRNTELVVDTLIVTAIFQTSLSPPGGLWQGTATADINAPIRISNSSTTSGATYPHFTGTSVLSPTDFLIFFYGNMGLFLLTALRMTVHLFHDISGPSFSFLSVNWLIFSYIFSLTVIIPNKEIVSYRIARIVFYCTAVFMLALLAKSFVKYISSVPREPRVKLRRRRVTIRDRKEWW</sequence>
<reference evidence="4 5" key="1">
    <citation type="journal article" date="2023" name="Plant Biotechnol. J.">
        <title>Chromosome-level wild Hevea brasiliensis genome provides new tools for genomic-assisted breeding and valuable loci to elevate rubber yield.</title>
        <authorList>
            <person name="Cheng H."/>
            <person name="Song X."/>
            <person name="Hu Y."/>
            <person name="Wu T."/>
            <person name="Yang Q."/>
            <person name="An Z."/>
            <person name="Feng S."/>
            <person name="Deng Z."/>
            <person name="Wu W."/>
            <person name="Zeng X."/>
            <person name="Tu M."/>
            <person name="Wang X."/>
            <person name="Huang H."/>
        </authorList>
    </citation>
    <scope>NUCLEOTIDE SEQUENCE [LARGE SCALE GENOMIC DNA]</scope>
    <source>
        <strain evidence="4">MT/VB/25A 57/8</strain>
    </source>
</reference>
<keyword evidence="2" id="KW-1133">Transmembrane helix</keyword>
<dbReference type="InterPro" id="IPR026961">
    <property type="entry name" value="PGG_dom"/>
</dbReference>
<evidence type="ECO:0000313" key="4">
    <source>
        <dbReference type="EMBL" id="KAJ9129120.1"/>
    </source>
</evidence>
<dbReference type="PROSITE" id="PS50088">
    <property type="entry name" value="ANK_REPEAT"/>
    <property type="match status" value="1"/>
</dbReference>
<dbReference type="EMBL" id="JARPOI010000253">
    <property type="protein sequence ID" value="KAJ9129120.1"/>
    <property type="molecule type" value="Genomic_DNA"/>
</dbReference>
<keyword evidence="2" id="KW-0812">Transmembrane</keyword>
<dbReference type="Gene3D" id="1.25.40.20">
    <property type="entry name" value="Ankyrin repeat-containing domain"/>
    <property type="match status" value="1"/>
</dbReference>
<evidence type="ECO:0000313" key="5">
    <source>
        <dbReference type="Proteomes" id="UP001174677"/>
    </source>
</evidence>